<proteinExistence type="inferred from homology"/>
<dbReference type="RefSeq" id="WP_305909142.1">
    <property type="nucleotide sequence ID" value="NZ_CP157743.1"/>
</dbReference>
<sequence length="198" mass="23002">MPANIPRFNAKVPANSFLFEQEPNWKTNRPGLRHSLPEDVSSWVYEAGSLTRRLRGFYRNSFAVKILFHQWKPAFLSESRQLHLPYQQYNLIREVLLHADGKPLILARTILPKKTINIAKRNLSHLGTRPLGEVIFSYPDLERLQLDISAVPPVIWRPPLREQIDLKHTVWGRRTIYAIQKHPLLVSEFFLPGALEVV</sequence>
<comment type="catalytic activity">
    <reaction evidence="4">
        <text>chorismate = 4-hydroxybenzoate + pyruvate</text>
        <dbReference type="Rhea" id="RHEA:16505"/>
        <dbReference type="ChEBI" id="CHEBI:15361"/>
        <dbReference type="ChEBI" id="CHEBI:17879"/>
        <dbReference type="ChEBI" id="CHEBI:29748"/>
        <dbReference type="EC" id="4.1.3.40"/>
    </reaction>
</comment>
<dbReference type="GO" id="GO:0042866">
    <property type="term" value="P:pyruvate biosynthetic process"/>
    <property type="evidence" value="ECO:0007669"/>
    <property type="project" value="UniProtKB-UniRule"/>
</dbReference>
<dbReference type="GO" id="GO:0008813">
    <property type="term" value="F:chorismate lyase activity"/>
    <property type="evidence" value="ECO:0007669"/>
    <property type="project" value="UniProtKB-UniRule"/>
</dbReference>
<feature type="binding site" evidence="4">
    <location>
        <position position="131"/>
    </location>
    <ligand>
        <name>substrate</name>
    </ligand>
</feature>
<comment type="function">
    <text evidence="4">Removes the pyruvyl group from chorismate, with concomitant aromatization of the ring, to provide 4-hydroxybenzoate (4HB) for the ubiquinone pathway.</text>
</comment>
<evidence type="ECO:0000313" key="5">
    <source>
        <dbReference type="EMBL" id="XBS21872.1"/>
    </source>
</evidence>
<dbReference type="InterPro" id="IPR007440">
    <property type="entry name" value="Chorismate--pyruvate_lyase"/>
</dbReference>
<dbReference type="Pfam" id="PF04345">
    <property type="entry name" value="Chor_lyase"/>
    <property type="match status" value="1"/>
</dbReference>
<name>A0AAU7NY82_9GAMM</name>
<dbReference type="GO" id="GO:0006744">
    <property type="term" value="P:ubiquinone biosynthetic process"/>
    <property type="evidence" value="ECO:0007669"/>
    <property type="project" value="UniProtKB-UniRule"/>
</dbReference>
<dbReference type="PANTHER" id="PTHR38683:SF1">
    <property type="entry name" value="CHORISMATE PYRUVATE-LYASE"/>
    <property type="match status" value="1"/>
</dbReference>
<comment type="similarity">
    <text evidence="4">Belongs to the UbiC family.</text>
</comment>
<keyword evidence="3 4" id="KW-0456">Lyase</keyword>
<dbReference type="KEGG" id="mech:Q9L42_007035"/>
<reference evidence="5 6" key="1">
    <citation type="journal article" date="2024" name="Microbiology">
        <title>Methylomarinum rosea sp. nov., a novel halophilic methanotrophic bacterium from the hypersaline Lake Elton.</title>
        <authorList>
            <person name="Suleimanov R.Z."/>
            <person name="Oshkin I.Y."/>
            <person name="Danilova O.V."/>
            <person name="Suzina N.E."/>
            <person name="Dedysh S.N."/>
        </authorList>
    </citation>
    <scope>NUCLEOTIDE SEQUENCE [LARGE SCALE GENOMIC DNA]</scope>
    <source>
        <strain evidence="5 6">Ch1-1</strain>
    </source>
</reference>
<keyword evidence="2 4" id="KW-0831">Ubiquinone biosynthesis</keyword>
<dbReference type="AlphaFoldDB" id="A0AAU7NY82"/>
<dbReference type="EMBL" id="CP157743">
    <property type="protein sequence ID" value="XBS21872.1"/>
    <property type="molecule type" value="Genomic_DNA"/>
</dbReference>
<dbReference type="Proteomes" id="UP001225378">
    <property type="component" value="Chromosome"/>
</dbReference>
<accession>A0AAU7NY82</accession>
<evidence type="ECO:0000256" key="1">
    <source>
        <dbReference type="ARBA" id="ARBA00022490"/>
    </source>
</evidence>
<gene>
    <name evidence="4" type="primary">ubiC</name>
    <name evidence="5" type="ORF">Q9L42_007035</name>
</gene>
<feature type="binding site" evidence="4">
    <location>
        <position position="188"/>
    </location>
    <ligand>
        <name>substrate</name>
    </ligand>
</feature>
<dbReference type="InterPro" id="IPR028978">
    <property type="entry name" value="Chorismate_lyase_/UTRA_dom_sf"/>
</dbReference>
<comment type="caution">
    <text evidence="4">Lacks conserved residue(s) required for the propagation of feature annotation.</text>
</comment>
<organism evidence="5 6">
    <name type="scientific">Methylomarinum roseum</name>
    <dbReference type="NCBI Taxonomy" id="3067653"/>
    <lineage>
        <taxon>Bacteria</taxon>
        <taxon>Pseudomonadati</taxon>
        <taxon>Pseudomonadota</taxon>
        <taxon>Gammaproteobacteria</taxon>
        <taxon>Methylococcales</taxon>
        <taxon>Methylococcaceae</taxon>
        <taxon>Methylomarinum</taxon>
    </lineage>
</organism>
<comment type="pathway">
    <text evidence="4">Cofactor biosynthesis; ubiquinone biosynthesis.</text>
</comment>
<feature type="binding site" evidence="4">
    <location>
        <position position="93"/>
    </location>
    <ligand>
        <name>substrate</name>
    </ligand>
</feature>
<dbReference type="GO" id="GO:0005829">
    <property type="term" value="C:cytosol"/>
    <property type="evidence" value="ECO:0007669"/>
    <property type="project" value="TreeGrafter"/>
</dbReference>
<protein>
    <recommendedName>
        <fullName evidence="4">Probable chorismate pyruvate-lyase</fullName>
        <shortName evidence="4">CL</shortName>
        <shortName evidence="4">CPL</shortName>
        <ecNumber evidence="4">4.1.3.40</ecNumber>
    </recommendedName>
</protein>
<keyword evidence="1 4" id="KW-0963">Cytoplasm</keyword>
<evidence type="ECO:0000256" key="4">
    <source>
        <dbReference type="HAMAP-Rule" id="MF_01632"/>
    </source>
</evidence>
<dbReference type="SUPFAM" id="SSF64288">
    <property type="entry name" value="Chorismate lyase-like"/>
    <property type="match status" value="1"/>
</dbReference>
<dbReference type="Gene3D" id="3.40.1410.10">
    <property type="entry name" value="Chorismate lyase-like"/>
    <property type="match status" value="1"/>
</dbReference>
<evidence type="ECO:0000313" key="6">
    <source>
        <dbReference type="Proteomes" id="UP001225378"/>
    </source>
</evidence>
<evidence type="ECO:0000256" key="3">
    <source>
        <dbReference type="ARBA" id="ARBA00023239"/>
    </source>
</evidence>
<keyword evidence="6" id="KW-1185">Reference proteome</keyword>
<dbReference type="PANTHER" id="PTHR38683">
    <property type="entry name" value="CHORISMATE PYRUVATE-LYASE"/>
    <property type="match status" value="1"/>
</dbReference>
<dbReference type="HAMAP" id="MF_01632">
    <property type="entry name" value="UbiC"/>
    <property type="match status" value="1"/>
</dbReference>
<keyword evidence="4" id="KW-0670">Pyruvate</keyword>
<evidence type="ECO:0000256" key="2">
    <source>
        <dbReference type="ARBA" id="ARBA00022688"/>
    </source>
</evidence>
<dbReference type="EC" id="4.1.3.40" evidence="4"/>
<comment type="subcellular location">
    <subcellularLocation>
        <location evidence="4">Cytoplasm</location>
    </subcellularLocation>
</comment>